<dbReference type="Proteomes" id="UP000515158">
    <property type="component" value="Unplaced"/>
</dbReference>
<dbReference type="InParanoid" id="A0A6P8Z056"/>
<proteinExistence type="predicted"/>
<dbReference type="PANTHER" id="PTHR12449">
    <property type="entry name" value="DEATH DOMAIN-CONTAINING PROTEIN"/>
    <property type="match status" value="1"/>
</dbReference>
<feature type="compositionally biased region" description="Low complexity" evidence="1">
    <location>
        <begin position="645"/>
        <end position="660"/>
    </location>
</feature>
<feature type="compositionally biased region" description="Low complexity" evidence="1">
    <location>
        <begin position="266"/>
        <end position="288"/>
    </location>
</feature>
<dbReference type="PANTHER" id="PTHR12449:SF22">
    <property type="entry name" value="NUCLEOLAR PROTEIN 4"/>
    <property type="match status" value="1"/>
</dbReference>
<feature type="compositionally biased region" description="Polar residues" evidence="1">
    <location>
        <begin position="684"/>
        <end position="693"/>
    </location>
</feature>
<dbReference type="AlphaFoldDB" id="A0A6P8Z056"/>
<feature type="region of interest" description="Disordered" evidence="1">
    <location>
        <begin position="539"/>
        <end position="560"/>
    </location>
</feature>
<dbReference type="InterPro" id="IPR039788">
    <property type="entry name" value="NOL4/NOL4L"/>
</dbReference>
<dbReference type="RefSeq" id="XP_034242981.1">
    <property type="nucleotide sequence ID" value="XM_034387090.1"/>
</dbReference>
<sequence>MQSTHATVNMSAATATPGRLPTPVPAAASLAPGQLGPTPAIPTLKQLQDHHIKAKQIGGVASNNNSTTATNNNNYKSGMQPPRTVPPVVLKLDAVEPSTKRTYSVSTAQAEPATPVAAPCDGPAEPAPKKARKHSESSEAPGFSLKVPAGLAASAMTDVGLGVSPVLHTPGVILAVERPPLPGLLPYPPPNPFLVGLPPPPTSPMALLPPSSSPMVHLPPPPRSPISALPLSATTPLGLLPPPRPPSGSTASMPPVSAPSRPPSRPSSNGSTASSSSRSSAAARTNPSQSPRGKRKTGSRQPGPEENREGLLDCVKHVPENFQSVLRQHIMVQLMLSQAHSASSAAVTASLHKAEMISSYQPWVILTYGDAAKTKTITLAKYARIVRTLRGEEVNSAENSKFRFWVRSKGFRLGAPEPDGHARKPADDILGSYGIDTRSGHLYVCADEAGRTVLPVDAPPLYVPTGTNKEDDGRSVPVYKRVAVVENFFDIIYSVHVDIEGRGVKHAGQKRTYRTITDSYAFLPREAVTRFLLGCTECNRHPRSPGSPTPSVTAITKDDDSVSADSLAASSGVSRLHPLPLAPDHTELYKRFADLPRESGGVTNGLLPYTFPADTSRSRYLASSPSSPVSPDLAAASRFAFSPPAPSVSPCLSPSPLSRPAGSVGILSRNGPSAFHSPADHGKQNGQPVTNGHANGHADGQHADDIRTRSPALAEALLLPLREDAAKGESLFKQPLPSVSPVFLHTPAGRKTDVSLTPLTPSEKLASSPFSIENISKSSRSSPTPPEHFAVPEPPRPRSPKSTGPSAYLQPLETVAPRLPVAEPSSSTTGSSSVCVPVPVRAVPSATPSSSIMAGFEPAAGSGLLNLLLKSGVLRNRGPRTVIPEAGEIDLNLPITTTYLKYMRSLGYADEDALQIDVEMSLYQHVLGVPLKVVDDYL</sequence>
<feature type="compositionally biased region" description="Polar residues" evidence="1">
    <location>
        <begin position="1"/>
        <end position="14"/>
    </location>
</feature>
<evidence type="ECO:0000256" key="1">
    <source>
        <dbReference type="SAM" id="MobiDB-lite"/>
    </source>
</evidence>
<reference evidence="3" key="1">
    <citation type="submission" date="2025-08" db="UniProtKB">
        <authorList>
            <consortium name="RefSeq"/>
        </authorList>
    </citation>
    <scope>IDENTIFICATION</scope>
    <source>
        <tissue evidence="3">Total insect</tissue>
    </source>
</reference>
<feature type="compositionally biased region" description="Low complexity" evidence="1">
    <location>
        <begin position="61"/>
        <end position="74"/>
    </location>
</feature>
<accession>A0A6P8Z056</accession>
<feature type="region of interest" description="Disordered" evidence="1">
    <location>
        <begin position="226"/>
        <end position="308"/>
    </location>
</feature>
<feature type="region of interest" description="Disordered" evidence="1">
    <location>
        <begin position="1"/>
        <end position="41"/>
    </location>
</feature>
<feature type="compositionally biased region" description="Low complexity" evidence="1">
    <location>
        <begin position="771"/>
        <end position="782"/>
    </location>
</feature>
<feature type="region of interest" description="Disordered" evidence="1">
    <location>
        <begin position="60"/>
        <end position="82"/>
    </location>
</feature>
<feature type="region of interest" description="Disordered" evidence="1">
    <location>
        <begin position="645"/>
        <end position="704"/>
    </location>
</feature>
<feature type="compositionally biased region" description="Low complexity" evidence="1">
    <location>
        <begin position="226"/>
        <end position="238"/>
    </location>
</feature>
<gene>
    <name evidence="3" type="primary">LOC117646254</name>
</gene>
<keyword evidence="2" id="KW-1185">Reference proteome</keyword>
<dbReference type="OrthoDB" id="10047222at2759"/>
<feature type="region of interest" description="Disordered" evidence="1">
    <location>
        <begin position="751"/>
        <end position="808"/>
    </location>
</feature>
<feature type="region of interest" description="Disordered" evidence="1">
    <location>
        <begin position="103"/>
        <end position="142"/>
    </location>
</feature>
<evidence type="ECO:0000313" key="2">
    <source>
        <dbReference type="Proteomes" id="UP000515158"/>
    </source>
</evidence>
<dbReference type="GeneID" id="117646254"/>
<protein>
    <submittedName>
        <fullName evidence="3">Uncharacterized protein LOC117646254</fullName>
    </submittedName>
</protein>
<organism evidence="3">
    <name type="scientific">Thrips palmi</name>
    <name type="common">Melon thrips</name>
    <dbReference type="NCBI Taxonomy" id="161013"/>
    <lineage>
        <taxon>Eukaryota</taxon>
        <taxon>Metazoa</taxon>
        <taxon>Ecdysozoa</taxon>
        <taxon>Arthropoda</taxon>
        <taxon>Hexapoda</taxon>
        <taxon>Insecta</taxon>
        <taxon>Pterygota</taxon>
        <taxon>Neoptera</taxon>
        <taxon>Paraneoptera</taxon>
        <taxon>Thysanoptera</taxon>
        <taxon>Terebrantia</taxon>
        <taxon>Thripoidea</taxon>
        <taxon>Thripidae</taxon>
        <taxon>Thrips</taxon>
    </lineage>
</organism>
<dbReference type="KEGG" id="tpal:117646254"/>
<name>A0A6P8Z056_THRPL</name>
<evidence type="ECO:0000313" key="3">
    <source>
        <dbReference type="RefSeq" id="XP_034242981.1"/>
    </source>
</evidence>
<feature type="compositionally biased region" description="Pro residues" evidence="1">
    <location>
        <begin position="256"/>
        <end position="265"/>
    </location>
</feature>